<dbReference type="GO" id="GO:0005634">
    <property type="term" value="C:nucleus"/>
    <property type="evidence" value="ECO:0007669"/>
    <property type="project" value="UniProtKB-SubCell"/>
</dbReference>
<dbReference type="GO" id="GO:0000981">
    <property type="term" value="F:DNA-binding transcription factor activity, RNA polymerase II-specific"/>
    <property type="evidence" value="ECO:0007669"/>
    <property type="project" value="TreeGrafter"/>
</dbReference>
<keyword evidence="4 7" id="KW-0863">Zinc-finger</keyword>
<keyword evidence="2" id="KW-0479">Metal-binding</keyword>
<keyword evidence="10" id="KW-1185">Reference proteome</keyword>
<evidence type="ECO:0000259" key="8">
    <source>
        <dbReference type="PROSITE" id="PS50157"/>
    </source>
</evidence>
<reference evidence="9" key="1">
    <citation type="submission" date="2021-06" db="EMBL/GenBank/DDBJ databases">
        <title>Parelaphostrongylus tenuis whole genome reference sequence.</title>
        <authorList>
            <person name="Garwood T.J."/>
            <person name="Larsen P.A."/>
            <person name="Fountain-Jones N.M."/>
            <person name="Garbe J.R."/>
            <person name="Macchietto M.G."/>
            <person name="Kania S.A."/>
            <person name="Gerhold R.W."/>
            <person name="Richards J.E."/>
            <person name="Wolf T.M."/>
        </authorList>
    </citation>
    <scope>NUCLEOTIDE SEQUENCE</scope>
    <source>
        <strain evidence="9">MNPRO001-30</strain>
        <tissue evidence="9">Meninges</tissue>
    </source>
</reference>
<dbReference type="SUPFAM" id="SSF57667">
    <property type="entry name" value="beta-beta-alpha zinc fingers"/>
    <property type="match status" value="4"/>
</dbReference>
<feature type="domain" description="C2H2-type" evidence="8">
    <location>
        <begin position="504"/>
        <end position="531"/>
    </location>
</feature>
<protein>
    <recommendedName>
        <fullName evidence="8">C2H2-type domain-containing protein</fullName>
    </recommendedName>
</protein>
<dbReference type="InterPro" id="IPR036236">
    <property type="entry name" value="Znf_C2H2_sf"/>
</dbReference>
<gene>
    <name evidence="9" type="ORF">KIN20_013752</name>
</gene>
<dbReference type="PANTHER" id="PTHR24394">
    <property type="entry name" value="ZINC FINGER PROTEIN"/>
    <property type="match status" value="1"/>
</dbReference>
<dbReference type="SMART" id="SM00355">
    <property type="entry name" value="ZnF_C2H2"/>
    <property type="match status" value="7"/>
</dbReference>
<proteinExistence type="predicted"/>
<dbReference type="EMBL" id="JAHQIW010002694">
    <property type="protein sequence ID" value="KAJ1356106.1"/>
    <property type="molecule type" value="Genomic_DNA"/>
</dbReference>
<feature type="domain" description="C2H2-type" evidence="8">
    <location>
        <begin position="108"/>
        <end position="135"/>
    </location>
</feature>
<evidence type="ECO:0000313" key="10">
    <source>
        <dbReference type="Proteomes" id="UP001196413"/>
    </source>
</evidence>
<dbReference type="AlphaFoldDB" id="A0AAD5MUY2"/>
<dbReference type="FunFam" id="3.30.160.60:FF:002343">
    <property type="entry name" value="Zinc finger protein 33A"/>
    <property type="match status" value="1"/>
</dbReference>
<evidence type="ECO:0000256" key="1">
    <source>
        <dbReference type="ARBA" id="ARBA00004123"/>
    </source>
</evidence>
<comment type="subcellular location">
    <subcellularLocation>
        <location evidence="1">Nucleus</location>
    </subcellularLocation>
</comment>
<dbReference type="Proteomes" id="UP001196413">
    <property type="component" value="Unassembled WGS sequence"/>
</dbReference>
<evidence type="ECO:0000256" key="3">
    <source>
        <dbReference type="ARBA" id="ARBA00022737"/>
    </source>
</evidence>
<dbReference type="InterPro" id="IPR013087">
    <property type="entry name" value="Znf_C2H2_type"/>
</dbReference>
<feature type="domain" description="C2H2-type" evidence="8">
    <location>
        <begin position="80"/>
        <end position="107"/>
    </location>
</feature>
<dbReference type="GO" id="GO:0008270">
    <property type="term" value="F:zinc ion binding"/>
    <property type="evidence" value="ECO:0007669"/>
    <property type="project" value="UniProtKB-KW"/>
</dbReference>
<evidence type="ECO:0000256" key="4">
    <source>
        <dbReference type="ARBA" id="ARBA00022771"/>
    </source>
</evidence>
<dbReference type="Gene3D" id="3.30.160.60">
    <property type="entry name" value="Classic Zinc Finger"/>
    <property type="match status" value="6"/>
</dbReference>
<evidence type="ECO:0000256" key="5">
    <source>
        <dbReference type="ARBA" id="ARBA00022833"/>
    </source>
</evidence>
<sequence length="670" mass="76637">MFEGAATVVGTSGMNYLKYGGSVHTTVEELDTPVEVILDFEESKEGSFDYLHDKESDENVCESRTIRKYRMVRRKPAQTFYCSPCNKEIKYPSKIAEHLRKHTGERPYQCQICGAGFSQGHVLKVHLRGHHGELPYKCSYCSNSFSSLSLKKQHEKTHNQRNSDKSDIQLGTVVVDFVENDAICDDAGEVTADTHIYACPVVECGLQSHSKEEVEEHIAVVHGEMQEWIDEGAEAEVYSNDSGTIVVDENGDDRSQVLEAGEHAIIVTEDQQYDYYHPYDQTIVMEDDRINTEKLEQPQITMESGASETLQTADESSLPFPLYEHYEYVDDPNVPPPTEEIEVETSDQHYMLDVATSTHIPLQQAVVYDNIMENDLELFDMNLTHEDASDDRVRVLIDPNPPKKGRLTYDEYYQRIVNRNLQEMEVNASTIQMAAPLRHVSMMTDEGPTIIAQPSTRIRRNRLKRSQYDRPHGARNLDWIIDAVARGIDVDSASPHNRRKPVVHKCQYCGRVDKYPSKIRAHLRTHTGEKPFKCEICGMTFAQRTPMRLHVRRHLDQKPYLCTIEGCGLRFVSGALLNYHQQTKHFMTKRYICLKGCGRFFASARNQRNHEARCFYSTELAHDFGDSIYEHLVYNDQEEEEATDSEADEELVNALKTVESTLEIAEEKNG</sequence>
<accession>A0AAD5MUY2</accession>
<name>A0AAD5MUY2_PARTN</name>
<organism evidence="9 10">
    <name type="scientific">Parelaphostrongylus tenuis</name>
    <name type="common">Meningeal worm</name>
    <dbReference type="NCBI Taxonomy" id="148309"/>
    <lineage>
        <taxon>Eukaryota</taxon>
        <taxon>Metazoa</taxon>
        <taxon>Ecdysozoa</taxon>
        <taxon>Nematoda</taxon>
        <taxon>Chromadorea</taxon>
        <taxon>Rhabditida</taxon>
        <taxon>Rhabditina</taxon>
        <taxon>Rhabditomorpha</taxon>
        <taxon>Strongyloidea</taxon>
        <taxon>Metastrongylidae</taxon>
        <taxon>Parelaphostrongylus</taxon>
    </lineage>
</organism>
<feature type="domain" description="C2H2-type" evidence="8">
    <location>
        <begin position="136"/>
        <end position="163"/>
    </location>
</feature>
<feature type="domain" description="C2H2-type" evidence="8">
    <location>
        <begin position="532"/>
        <end position="559"/>
    </location>
</feature>
<feature type="domain" description="C2H2-type" evidence="8">
    <location>
        <begin position="560"/>
        <end position="590"/>
    </location>
</feature>
<evidence type="ECO:0000313" key="9">
    <source>
        <dbReference type="EMBL" id="KAJ1356106.1"/>
    </source>
</evidence>
<evidence type="ECO:0000256" key="7">
    <source>
        <dbReference type="PROSITE-ProRule" id="PRU00042"/>
    </source>
</evidence>
<dbReference type="PROSITE" id="PS00028">
    <property type="entry name" value="ZINC_FINGER_C2H2_1"/>
    <property type="match status" value="5"/>
</dbReference>
<dbReference type="PROSITE" id="PS50157">
    <property type="entry name" value="ZINC_FINGER_C2H2_2"/>
    <property type="match status" value="6"/>
</dbReference>
<comment type="caution">
    <text evidence="9">The sequence shown here is derived from an EMBL/GenBank/DDBJ whole genome shotgun (WGS) entry which is preliminary data.</text>
</comment>
<evidence type="ECO:0000256" key="2">
    <source>
        <dbReference type="ARBA" id="ARBA00022723"/>
    </source>
</evidence>
<evidence type="ECO:0000256" key="6">
    <source>
        <dbReference type="ARBA" id="ARBA00023242"/>
    </source>
</evidence>
<dbReference type="PANTHER" id="PTHR24394:SF29">
    <property type="entry name" value="MYONEURIN"/>
    <property type="match status" value="1"/>
</dbReference>
<keyword evidence="6" id="KW-0539">Nucleus</keyword>
<dbReference type="Pfam" id="PF00096">
    <property type="entry name" value="zf-C2H2"/>
    <property type="match status" value="2"/>
</dbReference>
<keyword evidence="3" id="KW-0677">Repeat</keyword>
<dbReference type="FunFam" id="3.30.160.60:FF:002869">
    <property type="entry name" value="Comb gap splice variant cg14"/>
    <property type="match status" value="1"/>
</dbReference>
<keyword evidence="5" id="KW-0862">Zinc</keyword>